<comment type="caution">
    <text evidence="2">The sequence shown here is derived from an EMBL/GenBank/DDBJ whole genome shotgun (WGS) entry which is preliminary data.</text>
</comment>
<keyword evidence="3" id="KW-1185">Reference proteome</keyword>
<evidence type="ECO:0000256" key="1">
    <source>
        <dbReference type="SAM" id="Phobius"/>
    </source>
</evidence>
<keyword evidence="1" id="KW-0472">Membrane</keyword>
<name>A0A7W6S2T7_9PROT</name>
<organism evidence="2 3">
    <name type="scientific">Roseospira goensis</name>
    <dbReference type="NCBI Taxonomy" id="391922"/>
    <lineage>
        <taxon>Bacteria</taxon>
        <taxon>Pseudomonadati</taxon>
        <taxon>Pseudomonadota</taxon>
        <taxon>Alphaproteobacteria</taxon>
        <taxon>Rhodospirillales</taxon>
        <taxon>Rhodospirillaceae</taxon>
        <taxon>Roseospira</taxon>
    </lineage>
</organism>
<feature type="transmembrane region" description="Helical" evidence="1">
    <location>
        <begin position="7"/>
        <end position="25"/>
    </location>
</feature>
<proteinExistence type="predicted"/>
<reference evidence="2 3" key="1">
    <citation type="submission" date="2020-08" db="EMBL/GenBank/DDBJ databases">
        <title>Genome sequencing of Purple Non-Sulfur Bacteria from various extreme environments.</title>
        <authorList>
            <person name="Mayer M."/>
        </authorList>
    </citation>
    <scope>NUCLEOTIDE SEQUENCE [LARGE SCALE GENOMIC DNA]</scope>
    <source>
        <strain evidence="2 3">JA135</strain>
    </source>
</reference>
<sequence>MTAALMIACRIVAGAVALLALLVAVEIGRRHAMSAQAFWSLWLASIVSAFGLWAAVTRT</sequence>
<keyword evidence="1" id="KW-1133">Transmembrane helix</keyword>
<evidence type="ECO:0000313" key="3">
    <source>
        <dbReference type="Proteomes" id="UP000555728"/>
    </source>
</evidence>
<protein>
    <submittedName>
        <fullName evidence="2">FtsH-binding integral membrane protein</fullName>
    </submittedName>
</protein>
<feature type="transmembrane region" description="Helical" evidence="1">
    <location>
        <begin position="37"/>
        <end position="56"/>
    </location>
</feature>
<gene>
    <name evidence="2" type="ORF">GGD88_003479</name>
</gene>
<dbReference type="Proteomes" id="UP000555728">
    <property type="component" value="Unassembled WGS sequence"/>
</dbReference>
<dbReference type="EMBL" id="JACIGI010000049">
    <property type="protein sequence ID" value="MBB4287722.1"/>
    <property type="molecule type" value="Genomic_DNA"/>
</dbReference>
<dbReference type="AlphaFoldDB" id="A0A7W6S2T7"/>
<keyword evidence="1" id="KW-0812">Transmembrane</keyword>
<evidence type="ECO:0000313" key="2">
    <source>
        <dbReference type="EMBL" id="MBB4287722.1"/>
    </source>
</evidence>
<accession>A0A7W6S2T7</accession>
<dbReference type="RefSeq" id="WP_184437754.1">
    <property type="nucleotide sequence ID" value="NZ_JACIGI010000049.1"/>
</dbReference>